<keyword evidence="1" id="KW-0175">Coiled coil</keyword>
<feature type="region of interest" description="Disordered" evidence="2">
    <location>
        <begin position="28"/>
        <end position="59"/>
    </location>
</feature>
<evidence type="ECO:0000313" key="4">
    <source>
        <dbReference type="Proteomes" id="UP000031104"/>
    </source>
</evidence>
<dbReference type="STRING" id="594679.SD28_01415"/>
<dbReference type="InterPro" id="IPR021956">
    <property type="entry name" value="DUF3573"/>
</dbReference>
<dbReference type="Pfam" id="PF12097">
    <property type="entry name" value="DUF3573"/>
    <property type="match status" value="1"/>
</dbReference>
<dbReference type="KEGG" id="fgu:SD28_01415"/>
<evidence type="ECO:0000256" key="1">
    <source>
        <dbReference type="SAM" id="Coils"/>
    </source>
</evidence>
<accession>A0A0A8E696</accession>
<sequence>MFKVAFLSLVFGTNLYAEQNTEVVSQGGPLGSTSIGQQNLSLSGSSPGNNSSSSPGSQHIDEKELLMQLQLQIQQLQGQVNQLKSQQGNFKNTSGGSSQFTTYSSKVGGNNFGSMENYLDLGTQRTSEIDPNDITSSITQENSIAASNSQSGGIFASSRGVDVGGTPAITTQGQVSYLGSYSGNNTIPIAQISDNLFSSNILGQRDKFDDYSVFFGGYIEADAQTWFGSQIQRISGGDFPATGQNIYLTAAKLYFLSNLGHYVTAQFDFDTSESGDFNLGNALVMFGNLDTSPFFLTVGRNYLSVGTYGGGGPWTRGIIKAFLYPERVTNVSLNYKTDTINTNIAVFGSNDKQANFSTGFFYADSLTEKLSAGFNAGYIYNLAGTGNSTITSFLKSRGRENETIGVINFDGNLSYAAFGGNIQVQAGWSATTNAEDFNESGKNVNAGAWYGGINYALVLAGKGTNFNVTYGQSYNAAKIPMGLSNASTAVGKSTFGIRNQLIFSAQRSYFDNNVLFGPEYSYQALYNGEHMNTITLDLSVYV</sequence>
<dbReference type="AlphaFoldDB" id="A0A0A8E696"/>
<organism evidence="3 4">
    <name type="scientific">Allofrancisella guangzhouensis</name>
    <dbReference type="NCBI Taxonomy" id="594679"/>
    <lineage>
        <taxon>Bacteria</taxon>
        <taxon>Pseudomonadati</taxon>
        <taxon>Pseudomonadota</taxon>
        <taxon>Gammaproteobacteria</taxon>
        <taxon>Thiotrichales</taxon>
        <taxon>Francisellaceae</taxon>
        <taxon>Allofrancisella</taxon>
    </lineage>
</organism>
<protein>
    <submittedName>
        <fullName evidence="3">Membrane protein</fullName>
    </submittedName>
</protein>
<dbReference type="HOGENOM" id="CLU_042021_0_0_6"/>
<dbReference type="Proteomes" id="UP000031104">
    <property type="component" value="Chromosome"/>
</dbReference>
<reference evidence="3 4" key="1">
    <citation type="submission" date="2014-12" db="EMBL/GenBank/DDBJ databases">
        <title>Complete genome sequence of Francisella guanzhouensis strain 08HL01032 isolated from air-conditioning system in China.</title>
        <authorList>
            <person name="Svensson D."/>
            <person name="Ohrman C."/>
            <person name="Backman S."/>
            <person name="Karlsson E."/>
            <person name="Nilsson E."/>
            <person name="Bystrom M."/>
            <person name="Larkeryd A."/>
            <person name="Stenberg P."/>
            <person name="Scholtz H.C."/>
            <person name="Forsman M."/>
            <person name="Sjodin A."/>
        </authorList>
    </citation>
    <scope>NUCLEOTIDE SEQUENCE [LARGE SCALE GENOMIC DNA]</scope>
    <source>
        <strain evidence="3 4">08HL01032</strain>
    </source>
</reference>
<feature type="compositionally biased region" description="Low complexity" evidence="2">
    <location>
        <begin position="36"/>
        <end position="58"/>
    </location>
</feature>
<feature type="coiled-coil region" evidence="1">
    <location>
        <begin position="59"/>
        <end position="93"/>
    </location>
</feature>
<gene>
    <name evidence="3" type="ORF">SD28_01415</name>
</gene>
<evidence type="ECO:0000313" key="3">
    <source>
        <dbReference type="EMBL" id="AJC49523.1"/>
    </source>
</evidence>
<proteinExistence type="predicted"/>
<name>A0A0A8E696_9GAMM</name>
<evidence type="ECO:0000256" key="2">
    <source>
        <dbReference type="SAM" id="MobiDB-lite"/>
    </source>
</evidence>
<keyword evidence="4" id="KW-1185">Reference proteome</keyword>
<dbReference type="EMBL" id="CP010427">
    <property type="protein sequence ID" value="AJC49523.1"/>
    <property type="molecule type" value="Genomic_DNA"/>
</dbReference>